<feature type="transmembrane region" description="Helical" evidence="1">
    <location>
        <begin position="20"/>
        <end position="39"/>
    </location>
</feature>
<dbReference type="OrthoDB" id="9819482at2"/>
<evidence type="ECO:0000313" key="2">
    <source>
        <dbReference type="EMBL" id="TDD20771.1"/>
    </source>
</evidence>
<dbReference type="RefSeq" id="WP_132323089.1">
    <property type="nucleotide sequence ID" value="NZ_SMKR01000099.1"/>
</dbReference>
<protein>
    <submittedName>
        <fullName evidence="2">Uncharacterized protein</fullName>
    </submittedName>
</protein>
<evidence type="ECO:0000256" key="1">
    <source>
        <dbReference type="SAM" id="Phobius"/>
    </source>
</evidence>
<dbReference type="AlphaFoldDB" id="A0A4R4WT44"/>
<keyword evidence="1" id="KW-1133">Transmembrane helix</keyword>
<evidence type="ECO:0000313" key="3">
    <source>
        <dbReference type="Proteomes" id="UP000295172"/>
    </source>
</evidence>
<feature type="transmembrane region" description="Helical" evidence="1">
    <location>
        <begin position="59"/>
        <end position="81"/>
    </location>
</feature>
<sequence length="282" mass="31080">MGHEGFDKPFSDLKTSSRWLAAVVILLSIIGFFAIAHWAPLAPGATSTDFHFGSNTYQALQQLLGAIISIGLISILYEAFLRRTYGRDLRRYLRLKSSMVASGIQDVVPAEQVEWQNVLSDAADVRIILRDPGAWLPANQPWLLASARKRELRLTIAVPDEAGPNFDLVAESCGQKPDELRSNIQAAVSHLTRRWNSEVKDLKKGTNFRVVTYRSLPTYDLVVADEVVVVSIGKAQAEGPIGQQLAFVFDTSPGGGSYPAAWLMDQLKPLDSANSIWESKVK</sequence>
<reference evidence="2 3" key="1">
    <citation type="submission" date="2019-02" db="EMBL/GenBank/DDBJ databases">
        <title>Draft genome sequences of novel Actinobacteria.</title>
        <authorList>
            <person name="Sahin N."/>
            <person name="Ay H."/>
            <person name="Saygin H."/>
        </authorList>
    </citation>
    <scope>NUCLEOTIDE SEQUENCE [LARGE SCALE GENOMIC DNA]</scope>
    <source>
        <strain evidence="2 3">16K104</strain>
    </source>
</reference>
<proteinExistence type="predicted"/>
<keyword evidence="1" id="KW-0472">Membrane</keyword>
<keyword evidence="1" id="KW-0812">Transmembrane</keyword>
<keyword evidence="3" id="KW-1185">Reference proteome</keyword>
<accession>A0A4R4WT44</accession>
<comment type="caution">
    <text evidence="2">The sequence shown here is derived from an EMBL/GenBank/DDBJ whole genome shotgun (WGS) entry which is preliminary data.</text>
</comment>
<gene>
    <name evidence="2" type="ORF">E1218_21970</name>
</gene>
<dbReference type="Proteomes" id="UP000295172">
    <property type="component" value="Unassembled WGS sequence"/>
</dbReference>
<name>A0A4R4WT44_9ACTN</name>
<dbReference type="EMBL" id="SMKR01000099">
    <property type="protein sequence ID" value="TDD20771.1"/>
    <property type="molecule type" value="Genomic_DNA"/>
</dbReference>
<organism evidence="2 3">
    <name type="scientific">Kribbella turkmenica</name>
    <dbReference type="NCBI Taxonomy" id="2530375"/>
    <lineage>
        <taxon>Bacteria</taxon>
        <taxon>Bacillati</taxon>
        <taxon>Actinomycetota</taxon>
        <taxon>Actinomycetes</taxon>
        <taxon>Propionibacteriales</taxon>
        <taxon>Kribbellaceae</taxon>
        <taxon>Kribbella</taxon>
    </lineage>
</organism>